<evidence type="ECO:0000256" key="1">
    <source>
        <dbReference type="SAM" id="Coils"/>
    </source>
</evidence>
<protein>
    <submittedName>
        <fullName evidence="2">Uncharacterized protein</fullName>
    </submittedName>
</protein>
<organism evidence="2 3">
    <name type="scientific">Rhodovulum steppense</name>
    <dbReference type="NCBI Taxonomy" id="540251"/>
    <lineage>
        <taxon>Bacteria</taxon>
        <taxon>Pseudomonadati</taxon>
        <taxon>Pseudomonadota</taxon>
        <taxon>Alphaproteobacteria</taxon>
        <taxon>Rhodobacterales</taxon>
        <taxon>Paracoccaceae</taxon>
        <taxon>Rhodovulum</taxon>
    </lineage>
</organism>
<dbReference type="EMBL" id="SLVM01000003">
    <property type="protein sequence ID" value="TCM87063.1"/>
    <property type="molecule type" value="Genomic_DNA"/>
</dbReference>
<evidence type="ECO:0000313" key="3">
    <source>
        <dbReference type="Proteomes" id="UP000295277"/>
    </source>
</evidence>
<feature type="coiled-coil region" evidence="1">
    <location>
        <begin position="3"/>
        <end position="30"/>
    </location>
</feature>
<keyword evidence="3" id="KW-1185">Reference proteome</keyword>
<accession>A0A4R1Z1I8</accession>
<sequence length="99" mass="10871">MLRDAALARLKAAAGECRRIEAEIAALDAEWRACEAETDPAARAVMGQSRGRRYLQRRAALNGALARARSEEALRLREAARAFGRDEALHRLIRGAAES</sequence>
<evidence type="ECO:0000313" key="2">
    <source>
        <dbReference type="EMBL" id="TCM87063.1"/>
    </source>
</evidence>
<name>A0A4R1Z1I8_9RHOB</name>
<proteinExistence type="predicted"/>
<dbReference type="Proteomes" id="UP000295277">
    <property type="component" value="Unassembled WGS sequence"/>
</dbReference>
<comment type="caution">
    <text evidence="2">The sequence shown here is derived from an EMBL/GenBank/DDBJ whole genome shotgun (WGS) entry which is preliminary data.</text>
</comment>
<dbReference type="AlphaFoldDB" id="A0A4R1Z1I8"/>
<reference evidence="2 3" key="1">
    <citation type="submission" date="2019-03" db="EMBL/GenBank/DDBJ databases">
        <title>Genomic Encyclopedia of Type Strains, Phase IV (KMG-IV): sequencing the most valuable type-strain genomes for metagenomic binning, comparative biology and taxonomic classification.</title>
        <authorList>
            <person name="Goeker M."/>
        </authorList>
    </citation>
    <scope>NUCLEOTIDE SEQUENCE [LARGE SCALE GENOMIC DNA]</scope>
    <source>
        <strain evidence="2 3">DSM 21153</strain>
    </source>
</reference>
<gene>
    <name evidence="2" type="ORF">EV216_103141</name>
</gene>
<keyword evidence="1" id="KW-0175">Coiled coil</keyword>